<evidence type="ECO:0000313" key="9">
    <source>
        <dbReference type="EMBL" id="KNC98306.1"/>
    </source>
</evidence>
<dbReference type="InterPro" id="IPR002344">
    <property type="entry name" value="Lupus_La"/>
</dbReference>
<dbReference type="CDD" id="cd12291">
    <property type="entry name" value="RRM1_La"/>
    <property type="match status" value="1"/>
</dbReference>
<protein>
    <recommendedName>
        <fullName evidence="11">Lupus La protein</fullName>
    </recommendedName>
</protein>
<evidence type="ECO:0000259" key="7">
    <source>
        <dbReference type="PROSITE" id="PS50961"/>
    </source>
</evidence>
<dbReference type="Gene3D" id="3.30.70.330">
    <property type="match status" value="2"/>
</dbReference>
<evidence type="ECO:0000259" key="8">
    <source>
        <dbReference type="PROSITE" id="PS51939"/>
    </source>
</evidence>
<feature type="domain" description="HTH La-type RNA-binding" evidence="7">
    <location>
        <begin position="59"/>
        <end position="152"/>
    </location>
</feature>
<feature type="compositionally biased region" description="Basic and acidic residues" evidence="5">
    <location>
        <begin position="402"/>
        <end position="425"/>
    </location>
</feature>
<dbReference type="eggNOG" id="KOG4213">
    <property type="taxonomic scope" value="Eukaryota"/>
</dbReference>
<dbReference type="EMBL" id="KQ257461">
    <property type="protein sequence ID" value="KNC98306.1"/>
    <property type="molecule type" value="Genomic_DNA"/>
</dbReference>
<feature type="region of interest" description="Disordered" evidence="5">
    <location>
        <begin position="1"/>
        <end position="47"/>
    </location>
</feature>
<keyword evidence="2 4" id="KW-0694">RNA-binding</keyword>
<dbReference type="SMART" id="SM00715">
    <property type="entry name" value="LA"/>
    <property type="match status" value="1"/>
</dbReference>
<dbReference type="STRING" id="645134.A0A0L0HBI5"/>
<dbReference type="VEuPathDB" id="FungiDB:SPPG_06699"/>
<dbReference type="SMART" id="SM00360">
    <property type="entry name" value="RRM"/>
    <property type="match status" value="1"/>
</dbReference>
<dbReference type="PROSITE" id="PS51939">
    <property type="entry name" value="XRRM"/>
    <property type="match status" value="1"/>
</dbReference>
<dbReference type="InterPro" id="IPR036390">
    <property type="entry name" value="WH_DNA-bd_sf"/>
</dbReference>
<dbReference type="InterPro" id="IPR035979">
    <property type="entry name" value="RBD_domain_sf"/>
</dbReference>
<feature type="domain" description="XRRM" evidence="8">
    <location>
        <begin position="291"/>
        <end position="414"/>
    </location>
</feature>
<feature type="compositionally biased region" description="Polar residues" evidence="5">
    <location>
        <begin position="15"/>
        <end position="29"/>
    </location>
</feature>
<dbReference type="GO" id="GO:1990904">
    <property type="term" value="C:ribonucleoprotein complex"/>
    <property type="evidence" value="ECO:0007669"/>
    <property type="project" value="UniProtKB-UniRule"/>
</dbReference>
<evidence type="ECO:0000256" key="2">
    <source>
        <dbReference type="ARBA" id="ARBA00022884"/>
    </source>
</evidence>
<feature type="compositionally biased region" description="Basic residues" evidence="5">
    <location>
        <begin position="390"/>
        <end position="401"/>
    </location>
</feature>
<evidence type="ECO:0000256" key="1">
    <source>
        <dbReference type="ARBA" id="ARBA00004123"/>
    </source>
</evidence>
<dbReference type="Proteomes" id="UP000053201">
    <property type="component" value="Unassembled WGS sequence"/>
</dbReference>
<keyword evidence="3" id="KW-0539">Nucleus</keyword>
<dbReference type="PANTHER" id="PTHR22792:SF140">
    <property type="entry name" value="ACHILLES, ISOFORM A"/>
    <property type="match status" value="1"/>
</dbReference>
<sequence>MEVNSANVEVESEVQPETTTTPLSDSAHATTPTPPVPVETSQPTVPVDEVTVPVPVNLETASDEVKAKILKQVEYYFGDANLPRDKFLISTINENPEGWVSIETLLKFNRLRSISDDPLVIADALRQSAELLEVSDDGKLVRRRTQLKPRFAVHRKTIYVKGFPPELSNIIDEIEGFFSNFGKVHNVRIRRDENRAFKGSVFVEFKEIPAAENVSQMQLEFQGHPLVIMMKDEYVNMKLREGPKDQDGSHMHVQRPYEEFPQLNYLERHDFRRPGAHSNYGNRQQGPALLERPEGALAFFEGVAPMTLREDIQHFFARHERVRWINFNIGEQKGSVMFSYPDAAARVVEKLGNGGVVQAPNGIGGGTTTVRAATKDEEMNYWLMSEKARTSLRGKRGGHRGRGGDRGSRERGGRRNDRFQRRPEKVQMSTEVPGVENGEPETSDLKSNGGVKRSAEDEPTTDAFSAPPPTKAVKME</sequence>
<dbReference type="SUPFAM" id="SSF54928">
    <property type="entry name" value="RNA-binding domain, RBD"/>
    <property type="match status" value="1"/>
</dbReference>
<comment type="subcellular location">
    <subcellularLocation>
        <location evidence="1">Nucleus</location>
    </subcellularLocation>
</comment>
<dbReference type="Gene3D" id="1.10.10.10">
    <property type="entry name" value="Winged helix-like DNA-binding domain superfamily/Winged helix DNA-binding domain"/>
    <property type="match status" value="1"/>
</dbReference>
<evidence type="ECO:0000313" key="10">
    <source>
        <dbReference type="Proteomes" id="UP000053201"/>
    </source>
</evidence>
<feature type="region of interest" description="Disordered" evidence="5">
    <location>
        <begin position="387"/>
        <end position="476"/>
    </location>
</feature>
<gene>
    <name evidence="9" type="ORF">SPPG_06699</name>
</gene>
<dbReference type="InterPro" id="IPR014886">
    <property type="entry name" value="La_xRRM"/>
</dbReference>
<name>A0A0L0HBI5_SPIPD</name>
<evidence type="ECO:0000256" key="4">
    <source>
        <dbReference type="PROSITE-ProRule" id="PRU00332"/>
    </source>
</evidence>
<dbReference type="Pfam" id="PF08777">
    <property type="entry name" value="RRM_3"/>
    <property type="match status" value="1"/>
</dbReference>
<evidence type="ECO:0008006" key="11">
    <source>
        <dbReference type="Google" id="ProtNLM"/>
    </source>
</evidence>
<feature type="domain" description="RRM" evidence="6">
    <location>
        <begin position="156"/>
        <end position="242"/>
    </location>
</feature>
<dbReference type="InterPro" id="IPR036388">
    <property type="entry name" value="WH-like_DNA-bd_sf"/>
</dbReference>
<dbReference type="PRINTS" id="PR00302">
    <property type="entry name" value="LUPUSLA"/>
</dbReference>
<dbReference type="Pfam" id="PF00076">
    <property type="entry name" value="RRM_1"/>
    <property type="match status" value="1"/>
</dbReference>
<dbReference type="InterPro" id="IPR006630">
    <property type="entry name" value="La_HTH"/>
</dbReference>
<dbReference type="GO" id="GO:0003729">
    <property type="term" value="F:mRNA binding"/>
    <property type="evidence" value="ECO:0007669"/>
    <property type="project" value="TreeGrafter"/>
</dbReference>
<dbReference type="InterPro" id="IPR012677">
    <property type="entry name" value="Nucleotide-bd_a/b_plait_sf"/>
</dbReference>
<dbReference type="Pfam" id="PF05383">
    <property type="entry name" value="La"/>
    <property type="match status" value="1"/>
</dbReference>
<dbReference type="AlphaFoldDB" id="A0A0L0HBI5"/>
<dbReference type="PANTHER" id="PTHR22792">
    <property type="entry name" value="LUPUS LA PROTEIN-RELATED"/>
    <property type="match status" value="1"/>
</dbReference>
<accession>A0A0L0HBI5</accession>
<reference evidence="9 10" key="1">
    <citation type="submission" date="2009-08" db="EMBL/GenBank/DDBJ databases">
        <title>The Genome Sequence of Spizellomyces punctatus strain DAOM BR117.</title>
        <authorList>
            <consortium name="The Broad Institute Genome Sequencing Platform"/>
            <person name="Russ C."/>
            <person name="Cuomo C."/>
            <person name="Shea T."/>
            <person name="Young S.K."/>
            <person name="Zeng Q."/>
            <person name="Koehrsen M."/>
            <person name="Haas B."/>
            <person name="Borodovsky M."/>
            <person name="Guigo R."/>
            <person name="Alvarado L."/>
            <person name="Berlin A."/>
            <person name="Bochicchio J."/>
            <person name="Borenstein D."/>
            <person name="Chapman S."/>
            <person name="Chen Z."/>
            <person name="Engels R."/>
            <person name="Freedman E."/>
            <person name="Gellesch M."/>
            <person name="Goldberg J."/>
            <person name="Griggs A."/>
            <person name="Gujja S."/>
            <person name="Heiman D."/>
            <person name="Hepburn T."/>
            <person name="Howarth C."/>
            <person name="Jen D."/>
            <person name="Larson L."/>
            <person name="Lewis B."/>
            <person name="Mehta T."/>
            <person name="Park D."/>
            <person name="Pearson M."/>
            <person name="Roberts A."/>
            <person name="Saif S."/>
            <person name="Shenoy N."/>
            <person name="Sisk P."/>
            <person name="Stolte C."/>
            <person name="Sykes S."/>
            <person name="Thomson T."/>
            <person name="Walk T."/>
            <person name="White J."/>
            <person name="Yandava C."/>
            <person name="Burger G."/>
            <person name="Gray M.W."/>
            <person name="Holland P.W.H."/>
            <person name="King N."/>
            <person name="Lang F.B.F."/>
            <person name="Roger A.J."/>
            <person name="Ruiz-Trillo I."/>
            <person name="Lander E."/>
            <person name="Nusbaum C."/>
        </authorList>
    </citation>
    <scope>NUCLEOTIDE SEQUENCE [LARGE SCALE GENOMIC DNA]</scope>
    <source>
        <strain evidence="9 10">DAOM BR117</strain>
    </source>
</reference>
<dbReference type="OrthoDB" id="439993at2759"/>
<evidence type="ECO:0000256" key="3">
    <source>
        <dbReference type="ARBA" id="ARBA00023242"/>
    </source>
</evidence>
<feature type="compositionally biased region" description="Low complexity" evidence="5">
    <location>
        <begin position="38"/>
        <end position="47"/>
    </location>
</feature>
<dbReference type="InParanoid" id="A0A0L0HBI5"/>
<dbReference type="GO" id="GO:0006396">
    <property type="term" value="P:RNA processing"/>
    <property type="evidence" value="ECO:0007669"/>
    <property type="project" value="InterPro"/>
</dbReference>
<keyword evidence="10" id="KW-1185">Reference proteome</keyword>
<dbReference type="GeneID" id="27689987"/>
<dbReference type="OMA" id="QFERSIY"/>
<dbReference type="InterPro" id="IPR000504">
    <property type="entry name" value="RRM_dom"/>
</dbReference>
<dbReference type="RefSeq" id="XP_016606346.1">
    <property type="nucleotide sequence ID" value="XM_016754902.1"/>
</dbReference>
<dbReference type="InterPro" id="IPR045180">
    <property type="entry name" value="La_dom_prot"/>
</dbReference>
<dbReference type="SUPFAM" id="SSF46785">
    <property type="entry name" value="Winged helix' DNA-binding domain"/>
    <property type="match status" value="1"/>
</dbReference>
<evidence type="ECO:0000256" key="5">
    <source>
        <dbReference type="SAM" id="MobiDB-lite"/>
    </source>
</evidence>
<organism evidence="9 10">
    <name type="scientific">Spizellomyces punctatus (strain DAOM BR117)</name>
    <dbReference type="NCBI Taxonomy" id="645134"/>
    <lineage>
        <taxon>Eukaryota</taxon>
        <taxon>Fungi</taxon>
        <taxon>Fungi incertae sedis</taxon>
        <taxon>Chytridiomycota</taxon>
        <taxon>Chytridiomycota incertae sedis</taxon>
        <taxon>Chytridiomycetes</taxon>
        <taxon>Spizellomycetales</taxon>
        <taxon>Spizellomycetaceae</taxon>
        <taxon>Spizellomyces</taxon>
    </lineage>
</organism>
<evidence type="ECO:0000259" key="6">
    <source>
        <dbReference type="PROSITE" id="PS50102"/>
    </source>
</evidence>
<dbReference type="PROSITE" id="PS50102">
    <property type="entry name" value="RRM"/>
    <property type="match status" value="1"/>
</dbReference>
<proteinExistence type="predicted"/>
<dbReference type="PROSITE" id="PS50961">
    <property type="entry name" value="HTH_LA"/>
    <property type="match status" value="1"/>
</dbReference>
<dbReference type="GO" id="GO:0005634">
    <property type="term" value="C:nucleus"/>
    <property type="evidence" value="ECO:0007669"/>
    <property type="project" value="UniProtKB-SubCell"/>
</dbReference>